<sequence length="145" mass="16304">MWAIWSSRNKLVYEGKISIAKEISNWISRYLCELDEIEQKVHTRSNAPMRWKTPIGAHVKINFDAAFDLNQARSGSGVMAKNALGEVLASKVVIHRRVPTLFAAEARACFQTLLLEQQLGLDSVVIEGDSRMTIKKCESTLQTNL</sequence>
<dbReference type="InterPro" id="IPR036397">
    <property type="entry name" value="RNaseH_sf"/>
</dbReference>
<accession>A0ABR0MTI2</accession>
<dbReference type="Pfam" id="PF13456">
    <property type="entry name" value="RVT_3"/>
    <property type="match status" value="1"/>
</dbReference>
<evidence type="ECO:0000313" key="3">
    <source>
        <dbReference type="Proteomes" id="UP001358586"/>
    </source>
</evidence>
<protein>
    <recommendedName>
        <fullName evidence="1">RNase H type-1 domain-containing protein</fullName>
    </recommendedName>
</protein>
<dbReference type="PANTHER" id="PTHR47074">
    <property type="entry name" value="BNAC02G40300D PROTEIN"/>
    <property type="match status" value="1"/>
</dbReference>
<proteinExistence type="predicted"/>
<dbReference type="SUPFAM" id="SSF53098">
    <property type="entry name" value="Ribonuclease H-like"/>
    <property type="match status" value="1"/>
</dbReference>
<dbReference type="Gene3D" id="3.30.420.10">
    <property type="entry name" value="Ribonuclease H-like superfamily/Ribonuclease H"/>
    <property type="match status" value="1"/>
</dbReference>
<name>A0ABR0MTI2_GOSAR</name>
<keyword evidence="3" id="KW-1185">Reference proteome</keyword>
<dbReference type="InterPro" id="IPR052929">
    <property type="entry name" value="RNase_H-like_EbsB-rel"/>
</dbReference>
<dbReference type="InterPro" id="IPR012337">
    <property type="entry name" value="RNaseH-like_sf"/>
</dbReference>
<dbReference type="PANTHER" id="PTHR47074:SF61">
    <property type="entry name" value="RNASE H TYPE-1 DOMAIN-CONTAINING PROTEIN"/>
    <property type="match status" value="1"/>
</dbReference>
<gene>
    <name evidence="2" type="ORF">PVK06_044666</name>
</gene>
<comment type="caution">
    <text evidence="2">The sequence shown here is derived from an EMBL/GenBank/DDBJ whole genome shotgun (WGS) entry which is preliminary data.</text>
</comment>
<feature type="domain" description="RNase H type-1" evidence="1">
    <location>
        <begin position="62"/>
        <end position="137"/>
    </location>
</feature>
<evidence type="ECO:0000259" key="1">
    <source>
        <dbReference type="Pfam" id="PF13456"/>
    </source>
</evidence>
<dbReference type="InterPro" id="IPR002156">
    <property type="entry name" value="RNaseH_domain"/>
</dbReference>
<organism evidence="2 3">
    <name type="scientific">Gossypium arboreum</name>
    <name type="common">Tree cotton</name>
    <name type="synonym">Gossypium nanking</name>
    <dbReference type="NCBI Taxonomy" id="29729"/>
    <lineage>
        <taxon>Eukaryota</taxon>
        <taxon>Viridiplantae</taxon>
        <taxon>Streptophyta</taxon>
        <taxon>Embryophyta</taxon>
        <taxon>Tracheophyta</taxon>
        <taxon>Spermatophyta</taxon>
        <taxon>Magnoliopsida</taxon>
        <taxon>eudicotyledons</taxon>
        <taxon>Gunneridae</taxon>
        <taxon>Pentapetalae</taxon>
        <taxon>rosids</taxon>
        <taxon>malvids</taxon>
        <taxon>Malvales</taxon>
        <taxon>Malvaceae</taxon>
        <taxon>Malvoideae</taxon>
        <taxon>Gossypium</taxon>
    </lineage>
</organism>
<dbReference type="Proteomes" id="UP001358586">
    <property type="component" value="Chromosome 12"/>
</dbReference>
<dbReference type="EMBL" id="JARKNE010000012">
    <property type="protein sequence ID" value="KAK5776705.1"/>
    <property type="molecule type" value="Genomic_DNA"/>
</dbReference>
<evidence type="ECO:0000313" key="2">
    <source>
        <dbReference type="EMBL" id="KAK5776705.1"/>
    </source>
</evidence>
<reference evidence="2 3" key="1">
    <citation type="submission" date="2023-03" db="EMBL/GenBank/DDBJ databases">
        <title>WGS of Gossypium arboreum.</title>
        <authorList>
            <person name="Yu D."/>
        </authorList>
    </citation>
    <scope>NUCLEOTIDE SEQUENCE [LARGE SCALE GENOMIC DNA]</scope>
    <source>
        <tissue evidence="2">Leaf</tissue>
    </source>
</reference>